<evidence type="ECO:0000313" key="1">
    <source>
        <dbReference type="EMBL" id="OFC63849.1"/>
    </source>
</evidence>
<evidence type="ECO:0000313" key="2">
    <source>
        <dbReference type="Proteomes" id="UP000243534"/>
    </source>
</evidence>
<organism evidence="1 2">
    <name type="scientific">Candidatus Erwinia dacicola</name>
    <dbReference type="NCBI Taxonomy" id="252393"/>
    <lineage>
        <taxon>Bacteria</taxon>
        <taxon>Pseudomonadati</taxon>
        <taxon>Pseudomonadota</taxon>
        <taxon>Gammaproteobacteria</taxon>
        <taxon>Enterobacterales</taxon>
        <taxon>Erwiniaceae</taxon>
        <taxon>Erwinia</taxon>
    </lineage>
</organism>
<comment type="caution">
    <text evidence="1">The sequence shown here is derived from an EMBL/GenBank/DDBJ whole genome shotgun (WGS) entry which is preliminary data.</text>
</comment>
<evidence type="ECO:0008006" key="3">
    <source>
        <dbReference type="Google" id="ProtNLM"/>
    </source>
</evidence>
<dbReference type="AlphaFoldDB" id="A0A1E7Z511"/>
<dbReference type="Proteomes" id="UP000243534">
    <property type="component" value="Unassembled WGS sequence"/>
</dbReference>
<dbReference type="OrthoDB" id="9179784at2"/>
<dbReference type="SUPFAM" id="SSF52540">
    <property type="entry name" value="P-loop containing nucleoside triphosphate hydrolases"/>
    <property type="match status" value="1"/>
</dbReference>
<protein>
    <recommendedName>
        <fullName evidence="3">Sulfotransferase family protein</fullName>
    </recommendedName>
</protein>
<sequence>MTSRENLPAYIIIGAPRSGTSALTLIFKEQGIPMYLSADAPDIDSPSGNQEDNLVRLLNNFLMGENGLGYRRNWDNPKYINLNQTTSQHIHLIKKYVSSRERNAGERGWGVKDPRMSFLIEPWSLATQEHSVNWIYIRRENREASISSLIKMLPAKFFYSGDPDAIYRLVSNWLEAFHIASELGFHKSNLNPYCITYESLFSKKRLDELSKNTISKMKLHA</sequence>
<dbReference type="EMBL" id="MAYS01000007">
    <property type="protein sequence ID" value="OFC63849.1"/>
    <property type="molecule type" value="Genomic_DNA"/>
</dbReference>
<accession>A0A1E7Z511</accession>
<gene>
    <name evidence="1" type="ORF">BBW68_03590</name>
</gene>
<reference evidence="1 2" key="1">
    <citation type="submission" date="2016-07" db="EMBL/GenBank/DDBJ databases">
        <authorList>
            <person name="Yuval B."/>
        </authorList>
    </citation>
    <scope>NUCLEOTIDE SEQUENCE [LARGE SCALE GENOMIC DNA]</scope>
    <source>
        <strain evidence="1 2">IL</strain>
    </source>
</reference>
<proteinExistence type="predicted"/>
<dbReference type="RefSeq" id="WP_070133506.1">
    <property type="nucleotide sequence ID" value="NZ_MAYS01000007.1"/>
</dbReference>
<name>A0A1E7Z511_9GAMM</name>
<dbReference type="InterPro" id="IPR027417">
    <property type="entry name" value="P-loop_NTPase"/>
</dbReference>
<dbReference type="Gene3D" id="3.40.50.300">
    <property type="entry name" value="P-loop containing nucleotide triphosphate hydrolases"/>
    <property type="match status" value="1"/>
</dbReference>